<keyword evidence="9" id="KW-0221">Differentiation</keyword>
<evidence type="ECO:0000256" key="14">
    <source>
        <dbReference type="ARBA" id="ARBA00053736"/>
    </source>
</evidence>
<dbReference type="InterPro" id="IPR008937">
    <property type="entry name" value="Ras-like_GEF"/>
</dbReference>
<feature type="domain" description="EF-hand" evidence="21">
    <location>
        <begin position="598"/>
        <end position="633"/>
    </location>
</feature>
<feature type="compositionally biased region" description="Basic and acidic residues" evidence="17">
    <location>
        <begin position="24"/>
        <end position="46"/>
    </location>
</feature>
<keyword evidence="10" id="KW-0862">Zinc</keyword>
<feature type="compositionally biased region" description="Low complexity" evidence="17">
    <location>
        <begin position="295"/>
        <end position="305"/>
    </location>
</feature>
<dbReference type="PANTHER" id="PTHR23113:SF157">
    <property type="entry name" value="RAS GUANYL-RELEASING PROTEIN 4"/>
    <property type="match status" value="1"/>
</dbReference>
<keyword evidence="12" id="KW-0446">Lipid-binding</keyword>
<dbReference type="SUPFAM" id="SSF48366">
    <property type="entry name" value="Ras GEF"/>
    <property type="match status" value="1"/>
</dbReference>
<dbReference type="FunFam" id="1.10.238.10:FF:000114">
    <property type="entry name" value="RAS guanyl releasing protein 4"/>
    <property type="match status" value="1"/>
</dbReference>
<dbReference type="GO" id="GO:0005509">
    <property type="term" value="F:calcium ion binding"/>
    <property type="evidence" value="ECO:0007669"/>
    <property type="project" value="InterPro"/>
</dbReference>
<dbReference type="PROSITE" id="PS00479">
    <property type="entry name" value="ZF_DAG_PE_1"/>
    <property type="match status" value="1"/>
</dbReference>
<evidence type="ECO:0000259" key="21">
    <source>
        <dbReference type="PROSITE" id="PS50222"/>
    </source>
</evidence>
<dbReference type="PROSITE" id="PS50081">
    <property type="entry name" value="ZF_DAG_PE_2"/>
    <property type="match status" value="1"/>
</dbReference>
<feature type="domain" description="Phorbol-ester/DAG-type" evidence="19">
    <location>
        <begin position="672"/>
        <end position="722"/>
    </location>
</feature>
<evidence type="ECO:0000256" key="2">
    <source>
        <dbReference type="ARBA" id="ARBA00004496"/>
    </source>
</evidence>
<dbReference type="PROSITE" id="PS50009">
    <property type="entry name" value="RASGEF_CAT"/>
    <property type="match status" value="1"/>
</dbReference>
<dbReference type="CDD" id="cd06224">
    <property type="entry name" value="REM"/>
    <property type="match status" value="1"/>
</dbReference>
<keyword evidence="5" id="KW-0963">Cytoplasm</keyword>
<dbReference type="GO" id="GO:0008289">
    <property type="term" value="F:lipid binding"/>
    <property type="evidence" value="ECO:0007669"/>
    <property type="project" value="UniProtKB-KW"/>
</dbReference>
<dbReference type="PROSITE" id="PS50212">
    <property type="entry name" value="RASGEF_NTER"/>
    <property type="match status" value="1"/>
</dbReference>
<evidence type="ECO:0000256" key="13">
    <source>
        <dbReference type="ARBA" id="ARBA00023136"/>
    </source>
</evidence>
<keyword evidence="6 16" id="KW-0344">Guanine-nucleotide releasing factor</keyword>
<dbReference type="Gene3D" id="1.10.238.10">
    <property type="entry name" value="EF-hand"/>
    <property type="match status" value="1"/>
</dbReference>
<protein>
    <recommendedName>
        <fullName evidence="15">RAS guanyl-releasing protein 4</fullName>
    </recommendedName>
</protein>
<dbReference type="GO" id="GO:0007264">
    <property type="term" value="P:small GTPase-mediated signal transduction"/>
    <property type="evidence" value="ECO:0007669"/>
    <property type="project" value="InterPro"/>
</dbReference>
<dbReference type="InterPro" id="IPR023578">
    <property type="entry name" value="Ras_GEF_dom_sf"/>
</dbReference>
<keyword evidence="11" id="KW-0106">Calcium</keyword>
<dbReference type="InterPro" id="IPR046349">
    <property type="entry name" value="C1-like_sf"/>
</dbReference>
<evidence type="ECO:0000313" key="23">
    <source>
        <dbReference type="Proteomes" id="UP000694542"/>
    </source>
</evidence>
<dbReference type="PANTHER" id="PTHR23113">
    <property type="entry name" value="GUANINE NUCLEOTIDE EXCHANGE FACTOR"/>
    <property type="match status" value="1"/>
</dbReference>
<dbReference type="FunFam" id="1.10.840.10:FF:000003">
    <property type="entry name" value="Ras guanyl-releasing protein 3 isoform 1"/>
    <property type="match status" value="1"/>
</dbReference>
<dbReference type="InterPro" id="IPR002219">
    <property type="entry name" value="PKC_DAG/PE"/>
</dbReference>
<dbReference type="Gene3D" id="3.30.60.20">
    <property type="match status" value="1"/>
</dbReference>
<evidence type="ECO:0000256" key="7">
    <source>
        <dbReference type="ARBA" id="ARBA00022723"/>
    </source>
</evidence>
<keyword evidence="4" id="KW-1003">Cell membrane</keyword>
<dbReference type="PRINTS" id="PR00008">
    <property type="entry name" value="DAGPEDOMAIN"/>
</dbReference>
<evidence type="ECO:0000259" key="19">
    <source>
        <dbReference type="PROSITE" id="PS50081"/>
    </source>
</evidence>
<dbReference type="Pfam" id="PF00617">
    <property type="entry name" value="RasGEF"/>
    <property type="match status" value="1"/>
</dbReference>
<evidence type="ECO:0000256" key="9">
    <source>
        <dbReference type="ARBA" id="ARBA00022782"/>
    </source>
</evidence>
<dbReference type="Gene3D" id="1.20.870.10">
    <property type="entry name" value="Son of sevenless (SoS) protein Chain: S domain 1"/>
    <property type="match status" value="1"/>
</dbReference>
<dbReference type="Pfam" id="PF00130">
    <property type="entry name" value="C1_1"/>
    <property type="match status" value="1"/>
</dbReference>
<dbReference type="CDD" id="cd00155">
    <property type="entry name" value="RasGEF"/>
    <property type="match status" value="1"/>
</dbReference>
<reference evidence="22" key="1">
    <citation type="submission" date="2018-10" db="EMBL/GenBank/DDBJ databases">
        <title>De novo assembly of a Great Dane genome.</title>
        <authorList>
            <person name="Kidd J.M."/>
            <person name="Pendleton A.L."/>
            <person name="Shen F."/>
            <person name="Emery S."/>
        </authorList>
    </citation>
    <scope>NUCLEOTIDE SEQUENCE [LARGE SCALE GENOMIC DNA]</scope>
    <source>
        <strain evidence="22">Great Dane</strain>
    </source>
</reference>
<evidence type="ECO:0000256" key="10">
    <source>
        <dbReference type="ARBA" id="ARBA00022833"/>
    </source>
</evidence>
<dbReference type="CDD" id="cd20863">
    <property type="entry name" value="C1_RASGRP4"/>
    <property type="match status" value="1"/>
</dbReference>
<dbReference type="Gene3D" id="1.10.840.10">
    <property type="entry name" value="Ras guanine-nucleotide exchange factors catalytic domain"/>
    <property type="match status" value="1"/>
</dbReference>
<dbReference type="PROSITE" id="PS50222">
    <property type="entry name" value="EF_HAND_2"/>
    <property type="match status" value="1"/>
</dbReference>
<evidence type="ECO:0000256" key="4">
    <source>
        <dbReference type="ARBA" id="ARBA00022475"/>
    </source>
</evidence>
<feature type="domain" description="N-terminal Ras-GEF" evidence="20">
    <location>
        <begin position="181"/>
        <end position="307"/>
    </location>
</feature>
<comment type="similarity">
    <text evidence="3">Belongs to the RASGRP family.</text>
</comment>
<evidence type="ECO:0000259" key="18">
    <source>
        <dbReference type="PROSITE" id="PS50009"/>
    </source>
</evidence>
<dbReference type="SMART" id="SM00109">
    <property type="entry name" value="C1"/>
    <property type="match status" value="1"/>
</dbReference>
<evidence type="ECO:0000256" key="3">
    <source>
        <dbReference type="ARBA" id="ARBA00009566"/>
    </source>
</evidence>
<evidence type="ECO:0000256" key="11">
    <source>
        <dbReference type="ARBA" id="ARBA00022837"/>
    </source>
</evidence>
<dbReference type="Proteomes" id="UP000694542">
    <property type="component" value="Chromosome 1"/>
</dbReference>
<dbReference type="InterPro" id="IPR002048">
    <property type="entry name" value="EF_hand_dom"/>
</dbReference>
<dbReference type="GO" id="GO:0008270">
    <property type="term" value="F:zinc ion binding"/>
    <property type="evidence" value="ECO:0007669"/>
    <property type="project" value="UniProtKB-KW"/>
</dbReference>
<feature type="domain" description="Ras-GEF" evidence="18">
    <location>
        <begin position="333"/>
        <end position="564"/>
    </location>
</feature>
<dbReference type="GO" id="GO:0005085">
    <property type="term" value="F:guanyl-nucleotide exchange factor activity"/>
    <property type="evidence" value="ECO:0007669"/>
    <property type="project" value="UniProtKB-KW"/>
</dbReference>
<keyword evidence="8" id="KW-0863">Zinc-finger</keyword>
<feature type="compositionally biased region" description="Polar residues" evidence="17">
    <location>
        <begin position="12"/>
        <end position="23"/>
    </location>
</feature>
<dbReference type="FunFam" id="1.20.870.10:FF:000009">
    <property type="entry name" value="RAS guanyl releasing protein 4"/>
    <property type="match status" value="1"/>
</dbReference>
<keyword evidence="13" id="KW-0472">Membrane</keyword>
<comment type="subcellular location">
    <subcellularLocation>
        <location evidence="1">Cell membrane</location>
    </subcellularLocation>
    <subcellularLocation>
        <location evidence="2">Cytoplasm</location>
    </subcellularLocation>
</comment>
<dbReference type="FunFam" id="3.30.60.20:FF:000037">
    <property type="entry name" value="RAS guanyl releasing protein 4"/>
    <property type="match status" value="1"/>
</dbReference>
<comment type="function">
    <text evidence="14">Functions as a cation- and diacylglycerol (DAG)-regulated nucleotide exchange factor activating Ras through the exchange of bound GDP for GTP. In neutrophils, participates in a phospholipase C-activating N-formyl peptide-activated GPCR (G protein-coupled receptor) signaling pathway by promoting Ras-mediated activation of PIK3CG/PI3Kgamma to promote neutrophil functional responses. In CD117(+) dendritic cells and mast cells, participates in an lipopolysaccharide (LPS)-activated signaling pathway that stimulates the production of interferon-gamma and other pro-inflammatory cytokines by natural killer (NK) cells. May function in mast cell differentiation. Does not appear to be required for the development of B-cells, DC-cells, T-cells, or NK-cells.</text>
</comment>
<feature type="compositionally biased region" description="Basic residues" evidence="17">
    <location>
        <begin position="152"/>
        <end position="164"/>
    </location>
</feature>
<dbReference type="AlphaFoldDB" id="A0A8C0SKJ9"/>
<evidence type="ECO:0000256" key="8">
    <source>
        <dbReference type="ARBA" id="ARBA00022771"/>
    </source>
</evidence>
<dbReference type="InterPro" id="IPR000651">
    <property type="entry name" value="Ras-like_Gua-exchang_fac_N"/>
</dbReference>
<evidence type="ECO:0000256" key="15">
    <source>
        <dbReference type="ARBA" id="ARBA00070998"/>
    </source>
</evidence>
<sequence>MCFYLNVSQQGDLKNKTTSSVEEQQCRTENHGSRDRKMGEIEREPAGRLGVGAGSTGNLSPKGSPCGGGGTFGLSPASSFPLAWGWVGRGSSSFLPKHRGGPSSQGAKKLEHWEGGGTEPDSCKTPSPAPGSMNRKDSKRKSHQECPGKTAGRGRPRQARRHKTCPSPREISKVMASMALGMLNEGGCSEDELLEKCIQSFDSAGSLRRGDHILNMVLAMHSWVLPSAHLAARLLTLYQEATGDTQELRRLQICHLVRYWLTQHPETVHQEPQLEEVIGRFWATVEEKGNSAQRSLGDSSNLLSPGGPGPPLPLSSPGLGKKRKVSLLFDHLETGELAQHLTYLEFRSFQAITPQDLRGYVLQGSVRGCPALEGSVGLSNSVSRWVQVMVLSRPGPAQRAQVLDKFIQVAQSLYQLQNFNTLMAVTGGLCHSAISRLKDSHAHLSPDSTKALLELSELLAAHNNYARYRRTWADCTGFRLPVLGVHLKDLVSLHEAQPDRLPDGRLHLPKLNNLYLRLQELAALQRQHPPCSASEDLLHLLTLSLDLFYTEDEIYELSYAREPRCPKSLPPSPFKAPLVVEWAPGVTPKPDRVTLGRHVEQLVESVFKNYDPEGRGTISQEDFERLSGNFPFACHGLHPPPRQGNGSYSREELTGYLLRASAICSKLGLAFLHSFHEVTFRKPTFCDSCSGFLWGVTKQGYRCRDCGLCCHKHCRDRVKVECKKRPGVKGDVSPPGAPVPPTPVAHASCGPEDNLSYTLSLEPETGCHLCHAWTQTEPPNPSWEPETVRRNCPLPPPSTGYGETRPFAWGNPSQCGEA</sequence>
<feature type="region of interest" description="Disordered" evidence="17">
    <location>
        <begin position="95"/>
        <end position="167"/>
    </location>
</feature>
<evidence type="ECO:0000256" key="12">
    <source>
        <dbReference type="ARBA" id="ARBA00023121"/>
    </source>
</evidence>
<feature type="region of interest" description="Disordered" evidence="17">
    <location>
        <begin position="292"/>
        <end position="318"/>
    </location>
</feature>
<evidence type="ECO:0000256" key="16">
    <source>
        <dbReference type="PROSITE-ProRule" id="PRU00168"/>
    </source>
</evidence>
<dbReference type="InterPro" id="IPR036964">
    <property type="entry name" value="RASGEF_cat_dom_sf"/>
</dbReference>
<feature type="region of interest" description="Disordered" evidence="17">
    <location>
        <begin position="12"/>
        <end position="62"/>
    </location>
</feature>
<dbReference type="GO" id="GO:0005737">
    <property type="term" value="C:cytoplasm"/>
    <property type="evidence" value="ECO:0007669"/>
    <property type="project" value="UniProtKB-SubCell"/>
</dbReference>
<name>A0A8C0SKJ9_CANLF</name>
<evidence type="ECO:0000259" key="20">
    <source>
        <dbReference type="PROSITE" id="PS50212"/>
    </source>
</evidence>
<organism evidence="22 23">
    <name type="scientific">Canis lupus familiaris</name>
    <name type="common">Dog</name>
    <name type="synonym">Canis familiaris</name>
    <dbReference type="NCBI Taxonomy" id="9615"/>
    <lineage>
        <taxon>Eukaryota</taxon>
        <taxon>Metazoa</taxon>
        <taxon>Chordata</taxon>
        <taxon>Craniata</taxon>
        <taxon>Vertebrata</taxon>
        <taxon>Euteleostomi</taxon>
        <taxon>Mammalia</taxon>
        <taxon>Eutheria</taxon>
        <taxon>Laurasiatheria</taxon>
        <taxon>Carnivora</taxon>
        <taxon>Caniformia</taxon>
        <taxon>Canidae</taxon>
        <taxon>Canis</taxon>
    </lineage>
</organism>
<evidence type="ECO:0000256" key="17">
    <source>
        <dbReference type="SAM" id="MobiDB-lite"/>
    </source>
</evidence>
<evidence type="ECO:0000256" key="6">
    <source>
        <dbReference type="ARBA" id="ARBA00022658"/>
    </source>
</evidence>
<dbReference type="Ensembl" id="ENSCAFT00040026556.1">
    <property type="protein sequence ID" value="ENSCAFP00040023063.1"/>
    <property type="gene ID" value="ENSCAFG00040014184.1"/>
</dbReference>
<proteinExistence type="inferred from homology"/>
<dbReference type="SMART" id="SM00147">
    <property type="entry name" value="RasGEF"/>
    <property type="match status" value="1"/>
</dbReference>
<evidence type="ECO:0000256" key="5">
    <source>
        <dbReference type="ARBA" id="ARBA00022490"/>
    </source>
</evidence>
<reference evidence="22" key="2">
    <citation type="submission" date="2025-08" db="UniProtKB">
        <authorList>
            <consortium name="Ensembl"/>
        </authorList>
    </citation>
    <scope>IDENTIFICATION</scope>
</reference>
<dbReference type="SUPFAM" id="SSF57889">
    <property type="entry name" value="Cysteine-rich domain"/>
    <property type="match status" value="1"/>
</dbReference>
<dbReference type="InterPro" id="IPR001895">
    <property type="entry name" value="RASGEF_cat_dom"/>
</dbReference>
<evidence type="ECO:0000256" key="1">
    <source>
        <dbReference type="ARBA" id="ARBA00004236"/>
    </source>
</evidence>
<evidence type="ECO:0000313" key="22">
    <source>
        <dbReference type="Ensembl" id="ENSCAFP00040023063.1"/>
    </source>
</evidence>
<keyword evidence="7" id="KW-0479">Metal-binding</keyword>
<accession>A0A8C0SKJ9</accession>
<dbReference type="InterPro" id="IPR020454">
    <property type="entry name" value="DAG/PE-bd"/>
</dbReference>
<dbReference type="GO" id="GO:0009898">
    <property type="term" value="C:cytoplasmic side of plasma membrane"/>
    <property type="evidence" value="ECO:0007669"/>
    <property type="project" value="UniProtKB-ARBA"/>
</dbReference>
<dbReference type="GO" id="GO:0030154">
    <property type="term" value="P:cell differentiation"/>
    <property type="evidence" value="ECO:0007669"/>
    <property type="project" value="UniProtKB-KW"/>
</dbReference>
<feature type="region of interest" description="Disordered" evidence="17">
    <location>
        <begin position="778"/>
        <end position="818"/>
    </location>
</feature>